<protein>
    <submittedName>
        <fullName evidence="3">Redoxin</fullName>
    </submittedName>
</protein>
<feature type="compositionally biased region" description="Polar residues" evidence="1">
    <location>
        <begin position="1"/>
        <end position="21"/>
    </location>
</feature>
<evidence type="ECO:0000256" key="2">
    <source>
        <dbReference type="SAM" id="Phobius"/>
    </source>
</evidence>
<gene>
    <name evidence="3" type="ORF">CCALI_02555</name>
</gene>
<keyword evidence="2" id="KW-0812">Transmembrane</keyword>
<dbReference type="Gene3D" id="3.40.30.10">
    <property type="entry name" value="Glutaredoxin"/>
    <property type="match status" value="1"/>
</dbReference>
<dbReference type="KEGG" id="ccz:CCALI_02555"/>
<dbReference type="RefSeq" id="WP_016483859.1">
    <property type="nucleotide sequence ID" value="NC_021487.1"/>
</dbReference>
<reference evidence="4" key="1">
    <citation type="submission" date="2013-03" db="EMBL/GenBank/DDBJ databases">
        <title>Genome sequence of Chthonomonas calidirosea, the first sequenced genome from the Armatimonadetes phylum (formally candidate division OP10).</title>
        <authorList>
            <person name="Lee K.C.Y."/>
            <person name="Morgan X.C."/>
            <person name="Dunfield P.F."/>
            <person name="Tamas I."/>
            <person name="Houghton K.M."/>
            <person name="Vyssotski M."/>
            <person name="Ryan J.L.J."/>
            <person name="Lagutin K."/>
            <person name="McDonald I.R."/>
            <person name="Stott M.B."/>
        </authorList>
    </citation>
    <scope>NUCLEOTIDE SEQUENCE [LARGE SCALE GENOMIC DNA]</scope>
    <source>
        <strain evidence="4">DSM 23976 / ICMP 18418 / T49</strain>
    </source>
</reference>
<dbReference type="Proteomes" id="UP000014227">
    <property type="component" value="Chromosome I"/>
</dbReference>
<evidence type="ECO:0000256" key="1">
    <source>
        <dbReference type="SAM" id="MobiDB-lite"/>
    </source>
</evidence>
<dbReference type="PATRIC" id="fig|1303518.3.peg.2653"/>
<sequence length="227" mass="25028">MDQNQSPSATASVNEEPSNPSFEVREEAVQTQTARTSRILYRSLLLMLFGTEALILMWLLPHDKVTLHRHRSLLPLRSSSASSASQDPYLEAMKNAPKIGTPFLPTGIGKIVRQVAPKHVRYTLLGYVGNCASCLNVNLKSWQEEAKARGVGFVLFTTAPSFIAQTFVKQQGLKVPIVCDIKGDLVKQLKALWPGRCFLIGAGMWRGSIVLLGRSTTPLETPHSKPF</sequence>
<dbReference type="STRING" id="454171.CP488_01537"/>
<dbReference type="InParanoid" id="S0EWQ5"/>
<dbReference type="HOGENOM" id="CLU_1218063_0_0_0"/>
<proteinExistence type="predicted"/>
<feature type="transmembrane region" description="Helical" evidence="2">
    <location>
        <begin position="39"/>
        <end position="60"/>
    </location>
</feature>
<evidence type="ECO:0000313" key="4">
    <source>
        <dbReference type="Proteomes" id="UP000014227"/>
    </source>
</evidence>
<dbReference type="SUPFAM" id="SSF52833">
    <property type="entry name" value="Thioredoxin-like"/>
    <property type="match status" value="1"/>
</dbReference>
<keyword evidence="4" id="KW-1185">Reference proteome</keyword>
<dbReference type="AlphaFoldDB" id="S0EWQ5"/>
<evidence type="ECO:0000313" key="3">
    <source>
        <dbReference type="EMBL" id="CCW36349.1"/>
    </source>
</evidence>
<keyword evidence="2" id="KW-0472">Membrane</keyword>
<organism evidence="3 4">
    <name type="scientific">Chthonomonas calidirosea (strain DSM 23976 / ICMP 18418 / T49)</name>
    <dbReference type="NCBI Taxonomy" id="1303518"/>
    <lineage>
        <taxon>Bacteria</taxon>
        <taxon>Bacillati</taxon>
        <taxon>Armatimonadota</taxon>
        <taxon>Chthonomonadia</taxon>
        <taxon>Chthonomonadales</taxon>
        <taxon>Chthonomonadaceae</taxon>
        <taxon>Chthonomonas</taxon>
    </lineage>
</organism>
<name>S0EWQ5_CHTCT</name>
<dbReference type="EMBL" id="HF951689">
    <property type="protein sequence ID" value="CCW36349.1"/>
    <property type="molecule type" value="Genomic_DNA"/>
</dbReference>
<keyword evidence="2" id="KW-1133">Transmembrane helix</keyword>
<accession>S0EWQ5</accession>
<feature type="region of interest" description="Disordered" evidence="1">
    <location>
        <begin position="1"/>
        <end position="29"/>
    </location>
</feature>
<dbReference type="InterPro" id="IPR036249">
    <property type="entry name" value="Thioredoxin-like_sf"/>
</dbReference>